<accession>A0A2A2SJ40</accession>
<evidence type="ECO:0000256" key="1">
    <source>
        <dbReference type="SAM" id="MobiDB-lite"/>
    </source>
</evidence>
<evidence type="ECO:0000259" key="2">
    <source>
        <dbReference type="Pfam" id="PF20031"/>
    </source>
</evidence>
<protein>
    <recommendedName>
        <fullName evidence="2">DUF64370 domain-containing protein</fullName>
    </recommendedName>
</protein>
<feature type="region of interest" description="Disordered" evidence="1">
    <location>
        <begin position="62"/>
        <end position="99"/>
    </location>
</feature>
<sequence>MAKKKPSALDALARHNDERRAMEDRGAELKRAAALELGLAVLDAGGAGLSLTQVRQAISSALGSGKKNVDRQAVMSASGAAPEQSGGNSHALSEEPQHG</sequence>
<dbReference type="OrthoDB" id="7571976at2"/>
<organism evidence="3 4">
    <name type="scientific">Sphingomonas lenta</name>
    <dbReference type="NCBI Taxonomy" id="1141887"/>
    <lineage>
        <taxon>Bacteria</taxon>
        <taxon>Pseudomonadati</taxon>
        <taxon>Pseudomonadota</taxon>
        <taxon>Alphaproteobacteria</taxon>
        <taxon>Sphingomonadales</taxon>
        <taxon>Sphingomonadaceae</taxon>
        <taxon>Sphingomonas</taxon>
    </lineage>
</organism>
<dbReference type="Proteomes" id="UP000218151">
    <property type="component" value="Unassembled WGS sequence"/>
</dbReference>
<dbReference type="EMBL" id="NSLI01000002">
    <property type="protein sequence ID" value="PAX09041.1"/>
    <property type="molecule type" value="Genomic_DNA"/>
</dbReference>
<gene>
    <name evidence="3" type="ORF">CKY28_06845</name>
</gene>
<evidence type="ECO:0000313" key="3">
    <source>
        <dbReference type="EMBL" id="PAX09041.1"/>
    </source>
</evidence>
<dbReference type="InterPro" id="IPR045496">
    <property type="entry name" value="DUF6437"/>
</dbReference>
<dbReference type="RefSeq" id="WP_095997539.1">
    <property type="nucleotide sequence ID" value="NZ_NSLI01000002.1"/>
</dbReference>
<keyword evidence="4" id="KW-1185">Reference proteome</keyword>
<dbReference type="Pfam" id="PF20031">
    <property type="entry name" value="DUF6437"/>
    <property type="match status" value="1"/>
</dbReference>
<comment type="caution">
    <text evidence="3">The sequence shown here is derived from an EMBL/GenBank/DDBJ whole genome shotgun (WGS) entry which is preliminary data.</text>
</comment>
<dbReference type="AlphaFoldDB" id="A0A2A2SJ40"/>
<name>A0A2A2SJ40_9SPHN</name>
<reference evidence="4" key="1">
    <citation type="submission" date="2017-09" db="EMBL/GenBank/DDBJ databases">
        <authorList>
            <person name="Feng G."/>
            <person name="Zhu H."/>
        </authorList>
    </citation>
    <scope>NUCLEOTIDE SEQUENCE [LARGE SCALE GENOMIC DNA]</scope>
    <source>
        <strain evidence="4">1PNM-20</strain>
    </source>
</reference>
<proteinExistence type="predicted"/>
<feature type="compositionally biased region" description="Basic and acidic residues" evidence="1">
    <location>
        <begin position="12"/>
        <end position="26"/>
    </location>
</feature>
<feature type="domain" description="DUF64370" evidence="2">
    <location>
        <begin position="1"/>
        <end position="75"/>
    </location>
</feature>
<feature type="region of interest" description="Disordered" evidence="1">
    <location>
        <begin position="1"/>
        <end position="26"/>
    </location>
</feature>
<evidence type="ECO:0000313" key="4">
    <source>
        <dbReference type="Proteomes" id="UP000218151"/>
    </source>
</evidence>